<comment type="caution">
    <text evidence="2">The sequence shown here is derived from an EMBL/GenBank/DDBJ whole genome shotgun (WGS) entry which is preliminary data.</text>
</comment>
<evidence type="ECO:0000313" key="3">
    <source>
        <dbReference type="Proteomes" id="UP000772434"/>
    </source>
</evidence>
<proteinExistence type="predicted"/>
<dbReference type="InterPro" id="IPR032704">
    <property type="entry name" value="Cms1"/>
</dbReference>
<dbReference type="PANTHER" id="PTHR24030:SF0">
    <property type="entry name" value="PROTEIN CMSS1"/>
    <property type="match status" value="1"/>
</dbReference>
<dbReference type="GO" id="GO:0005634">
    <property type="term" value="C:nucleus"/>
    <property type="evidence" value="ECO:0007669"/>
    <property type="project" value="TreeGrafter"/>
</dbReference>
<name>A0A9P5PNI9_9AGAR</name>
<dbReference type="Proteomes" id="UP000772434">
    <property type="component" value="Unassembled WGS sequence"/>
</dbReference>
<feature type="compositionally biased region" description="Basic residues" evidence="1">
    <location>
        <begin position="53"/>
        <end position="72"/>
    </location>
</feature>
<dbReference type="OrthoDB" id="1929311at2759"/>
<protein>
    <submittedName>
        <fullName evidence="2">U3-containing 90S pre-ribosomal complex subunit-domain containing protein</fullName>
    </submittedName>
</protein>
<accession>A0A9P5PNI9</accession>
<dbReference type="AlphaFoldDB" id="A0A9P5PNI9"/>
<evidence type="ECO:0000313" key="2">
    <source>
        <dbReference type="EMBL" id="KAF9065275.1"/>
    </source>
</evidence>
<dbReference type="EMBL" id="JADNRY010000106">
    <property type="protein sequence ID" value="KAF9065275.1"/>
    <property type="molecule type" value="Genomic_DNA"/>
</dbReference>
<dbReference type="PANTHER" id="PTHR24030">
    <property type="entry name" value="PROTEIN CMSS1"/>
    <property type="match status" value="1"/>
</dbReference>
<sequence>MNTGGDDLDDYVLDDEYLAASDDDLEGSAGEVGDSPSTEEQAGPSVDDSAARQAKKRKQKEKTKERKAKRRKLIESTDSAQPQSIAEGPPHESADYICSMQAKTFSKLSALELEDIRIPVSSIADTTNWTGPRTLEHLTDFIIKALPNLHTRLSQKSKNPGSPTLLFITGAALRVADVTRILKDKRLRGEKGGEVAKLFARHFKLAEHSSYLKRTKVGAAVGTPGRVGKLLCETDALTISALSHIMLDITFRDAKKRNLLEISETRDEVFRTVLGSPKVLEAIKAGKIQVVLF</sequence>
<gene>
    <name evidence="2" type="ORF">BDP27DRAFT_1332182</name>
</gene>
<feature type="compositionally biased region" description="Acidic residues" evidence="1">
    <location>
        <begin position="1"/>
        <end position="26"/>
    </location>
</feature>
<evidence type="ECO:0000256" key="1">
    <source>
        <dbReference type="SAM" id="MobiDB-lite"/>
    </source>
</evidence>
<keyword evidence="3" id="KW-1185">Reference proteome</keyword>
<organism evidence="2 3">
    <name type="scientific">Rhodocollybia butyracea</name>
    <dbReference type="NCBI Taxonomy" id="206335"/>
    <lineage>
        <taxon>Eukaryota</taxon>
        <taxon>Fungi</taxon>
        <taxon>Dikarya</taxon>
        <taxon>Basidiomycota</taxon>
        <taxon>Agaricomycotina</taxon>
        <taxon>Agaricomycetes</taxon>
        <taxon>Agaricomycetidae</taxon>
        <taxon>Agaricales</taxon>
        <taxon>Marasmiineae</taxon>
        <taxon>Omphalotaceae</taxon>
        <taxon>Rhodocollybia</taxon>
    </lineage>
</organism>
<dbReference type="GO" id="GO:0030686">
    <property type="term" value="C:90S preribosome"/>
    <property type="evidence" value="ECO:0007669"/>
    <property type="project" value="TreeGrafter"/>
</dbReference>
<dbReference type="Pfam" id="PF14617">
    <property type="entry name" value="CMS1"/>
    <property type="match status" value="1"/>
</dbReference>
<feature type="region of interest" description="Disordered" evidence="1">
    <location>
        <begin position="1"/>
        <end position="92"/>
    </location>
</feature>
<reference evidence="2" key="1">
    <citation type="submission" date="2020-11" db="EMBL/GenBank/DDBJ databases">
        <authorList>
            <consortium name="DOE Joint Genome Institute"/>
            <person name="Ahrendt S."/>
            <person name="Riley R."/>
            <person name="Andreopoulos W."/>
            <person name="Labutti K."/>
            <person name="Pangilinan J."/>
            <person name="Ruiz-Duenas F.J."/>
            <person name="Barrasa J.M."/>
            <person name="Sanchez-Garcia M."/>
            <person name="Camarero S."/>
            <person name="Miyauchi S."/>
            <person name="Serrano A."/>
            <person name="Linde D."/>
            <person name="Babiker R."/>
            <person name="Drula E."/>
            <person name="Ayuso-Fernandez I."/>
            <person name="Pacheco R."/>
            <person name="Padilla G."/>
            <person name="Ferreira P."/>
            <person name="Barriuso J."/>
            <person name="Kellner H."/>
            <person name="Castanera R."/>
            <person name="Alfaro M."/>
            <person name="Ramirez L."/>
            <person name="Pisabarro A.G."/>
            <person name="Kuo A."/>
            <person name="Tritt A."/>
            <person name="Lipzen A."/>
            <person name="He G."/>
            <person name="Yan M."/>
            <person name="Ng V."/>
            <person name="Cullen D."/>
            <person name="Martin F."/>
            <person name="Rosso M.-N."/>
            <person name="Henrissat B."/>
            <person name="Hibbett D."/>
            <person name="Martinez A.T."/>
            <person name="Grigoriev I.V."/>
        </authorList>
    </citation>
    <scope>NUCLEOTIDE SEQUENCE</scope>
    <source>
        <strain evidence="2">AH 40177</strain>
    </source>
</reference>